<dbReference type="EMBL" id="CM031813">
    <property type="protein sequence ID" value="KAG6653287.1"/>
    <property type="molecule type" value="Genomic_DNA"/>
</dbReference>
<dbReference type="AlphaFoldDB" id="A0A8T1QFU0"/>
<accession>A0A8T1QFU0</accession>
<feature type="domain" description="AB hydrolase-1" evidence="1">
    <location>
        <begin position="72"/>
        <end position="175"/>
    </location>
</feature>
<keyword evidence="3" id="KW-1185">Reference proteome</keyword>
<protein>
    <recommendedName>
        <fullName evidence="1">AB hydrolase-1 domain-containing protein</fullName>
    </recommendedName>
</protein>
<name>A0A8T1QFU0_CARIL</name>
<gene>
    <name evidence="2" type="ORF">CIPAW_05G065300</name>
</gene>
<evidence type="ECO:0000259" key="1">
    <source>
        <dbReference type="Pfam" id="PF00561"/>
    </source>
</evidence>
<reference evidence="2" key="1">
    <citation type="submission" date="2020-12" db="EMBL/GenBank/DDBJ databases">
        <title>WGS assembly of Carya illinoinensis cv. Pawnee.</title>
        <authorList>
            <person name="Platts A."/>
            <person name="Shu S."/>
            <person name="Wright S."/>
            <person name="Barry K."/>
            <person name="Edger P."/>
            <person name="Pires J.C."/>
            <person name="Schmutz J."/>
        </authorList>
    </citation>
    <scope>NUCLEOTIDE SEQUENCE</scope>
    <source>
        <tissue evidence="2">Leaf</tissue>
    </source>
</reference>
<sequence>MVRERERETEREMVNTFAVYKPLLRALMKLAGVRPQMVEIDPGTILNFWVPDEIHSNPENSKHTKKQDRTKPAVVFLHGFAADGIITWQFQVLALARKYRVYVPDFLFFGGSTTDRSERSPEFQAECVAKGLGKLGVERCTLVGLSYGGMVGFKMAEMYPNLVQSMVVTCSVMALTKSISGAGLERIGFKSWSEYLLPDSIKGVELLFELATFKLPWIPDFIYKHYFEVMFDHRKEKEELLEALVIDDKDFNLAHHPQVHLLWGENDIIFTIEVAENLKIQLGDRVTVLKSIEKAGHLVQMERPFVYNKCLKEILETLLEDHGRKIQ</sequence>
<dbReference type="InterPro" id="IPR052370">
    <property type="entry name" value="Meta-cleavage_hydrolase"/>
</dbReference>
<evidence type="ECO:0000313" key="2">
    <source>
        <dbReference type="EMBL" id="KAG6653287.1"/>
    </source>
</evidence>
<dbReference type="Proteomes" id="UP000811609">
    <property type="component" value="Chromosome 5"/>
</dbReference>
<comment type="caution">
    <text evidence="2">The sequence shown here is derived from an EMBL/GenBank/DDBJ whole genome shotgun (WGS) entry which is preliminary data.</text>
</comment>
<proteinExistence type="predicted"/>
<dbReference type="Pfam" id="PF00561">
    <property type="entry name" value="Abhydrolase_1"/>
    <property type="match status" value="1"/>
</dbReference>
<evidence type="ECO:0000313" key="3">
    <source>
        <dbReference type="Proteomes" id="UP000811609"/>
    </source>
</evidence>
<dbReference type="PANTHER" id="PTHR43139:SF22">
    <property type="entry name" value="AB HYDROLASE-1 DOMAIN-CONTAINING PROTEIN"/>
    <property type="match status" value="1"/>
</dbReference>
<dbReference type="InterPro" id="IPR000073">
    <property type="entry name" value="AB_hydrolase_1"/>
</dbReference>
<organism evidence="2 3">
    <name type="scientific">Carya illinoinensis</name>
    <name type="common">Pecan</name>
    <dbReference type="NCBI Taxonomy" id="32201"/>
    <lineage>
        <taxon>Eukaryota</taxon>
        <taxon>Viridiplantae</taxon>
        <taxon>Streptophyta</taxon>
        <taxon>Embryophyta</taxon>
        <taxon>Tracheophyta</taxon>
        <taxon>Spermatophyta</taxon>
        <taxon>Magnoliopsida</taxon>
        <taxon>eudicotyledons</taxon>
        <taxon>Gunneridae</taxon>
        <taxon>Pentapetalae</taxon>
        <taxon>rosids</taxon>
        <taxon>fabids</taxon>
        <taxon>Fagales</taxon>
        <taxon>Juglandaceae</taxon>
        <taxon>Carya</taxon>
    </lineage>
</organism>
<dbReference type="PANTHER" id="PTHR43139">
    <property type="entry name" value="SI:DKEY-122A22.2"/>
    <property type="match status" value="1"/>
</dbReference>